<feature type="compositionally biased region" description="Polar residues" evidence="1">
    <location>
        <begin position="56"/>
        <end position="75"/>
    </location>
</feature>
<proteinExistence type="predicted"/>
<feature type="region of interest" description="Disordered" evidence="1">
    <location>
        <begin position="1"/>
        <end position="26"/>
    </location>
</feature>
<evidence type="ECO:0000313" key="2">
    <source>
        <dbReference type="EMBL" id="KAK9130837.1"/>
    </source>
</evidence>
<evidence type="ECO:0000256" key="1">
    <source>
        <dbReference type="SAM" id="MobiDB-lite"/>
    </source>
</evidence>
<dbReference type="AlphaFoldDB" id="A0AAP0P4M0"/>
<name>A0AAP0P4M0_9MAGN</name>
<keyword evidence="3" id="KW-1185">Reference proteome</keyword>
<dbReference type="EMBL" id="JBBNAE010000004">
    <property type="protein sequence ID" value="KAK9130837.1"/>
    <property type="molecule type" value="Genomic_DNA"/>
</dbReference>
<accession>A0AAP0P4M0</accession>
<comment type="caution">
    <text evidence="2">The sequence shown here is derived from an EMBL/GenBank/DDBJ whole genome shotgun (WGS) entry which is preliminary data.</text>
</comment>
<evidence type="ECO:0000313" key="3">
    <source>
        <dbReference type="Proteomes" id="UP001417504"/>
    </source>
</evidence>
<reference evidence="2 3" key="1">
    <citation type="submission" date="2024-01" db="EMBL/GenBank/DDBJ databases">
        <title>Genome assemblies of Stephania.</title>
        <authorList>
            <person name="Yang L."/>
        </authorList>
    </citation>
    <scope>NUCLEOTIDE SEQUENCE [LARGE SCALE GENOMIC DNA]</scope>
    <source>
        <strain evidence="2">QJT</strain>
        <tissue evidence="2">Leaf</tissue>
    </source>
</reference>
<feature type="region of interest" description="Disordered" evidence="1">
    <location>
        <begin position="49"/>
        <end position="109"/>
    </location>
</feature>
<gene>
    <name evidence="2" type="ORF">Sjap_011324</name>
</gene>
<organism evidence="2 3">
    <name type="scientific">Stephania japonica</name>
    <dbReference type="NCBI Taxonomy" id="461633"/>
    <lineage>
        <taxon>Eukaryota</taxon>
        <taxon>Viridiplantae</taxon>
        <taxon>Streptophyta</taxon>
        <taxon>Embryophyta</taxon>
        <taxon>Tracheophyta</taxon>
        <taxon>Spermatophyta</taxon>
        <taxon>Magnoliopsida</taxon>
        <taxon>Ranunculales</taxon>
        <taxon>Menispermaceae</taxon>
        <taxon>Menispermoideae</taxon>
        <taxon>Cissampelideae</taxon>
        <taxon>Stephania</taxon>
    </lineage>
</organism>
<feature type="compositionally biased region" description="Basic and acidic residues" evidence="1">
    <location>
        <begin position="9"/>
        <end position="22"/>
    </location>
</feature>
<sequence length="109" mass="12476">MWPGMVLKSGDKIVEPYQPEKEDLSEEESDFELEYEILFASSVEPWDDTEDWVSENIPSTSSDMNGVYSSTVSHQNHGHESALNALDVQRSIPKAQVTEKLDTKRHHRK</sequence>
<protein>
    <submittedName>
        <fullName evidence="2">Uncharacterized protein</fullName>
    </submittedName>
</protein>
<dbReference type="Proteomes" id="UP001417504">
    <property type="component" value="Unassembled WGS sequence"/>
</dbReference>